<evidence type="ECO:0008006" key="4">
    <source>
        <dbReference type="Google" id="ProtNLM"/>
    </source>
</evidence>
<dbReference type="RefSeq" id="WP_060589845.1">
    <property type="nucleotide sequence ID" value="NZ_CP031418.1"/>
</dbReference>
<dbReference type="KEGG" id="nfr:ERS450000_00200"/>
<evidence type="ECO:0000313" key="3">
    <source>
        <dbReference type="Proteomes" id="UP000057820"/>
    </source>
</evidence>
<protein>
    <recommendedName>
        <fullName evidence="4">C1q domain-containing protein</fullName>
    </recommendedName>
</protein>
<feature type="compositionally biased region" description="Basic and acidic residues" evidence="1">
    <location>
        <begin position="16"/>
        <end position="28"/>
    </location>
</feature>
<dbReference type="Proteomes" id="UP000057820">
    <property type="component" value="Chromosome 1"/>
</dbReference>
<reference evidence="3" key="1">
    <citation type="submission" date="2015-03" db="EMBL/GenBank/DDBJ databases">
        <authorList>
            <consortium name="Pathogen Informatics"/>
        </authorList>
    </citation>
    <scope>NUCLEOTIDE SEQUENCE [LARGE SCALE GENOMIC DNA]</scope>
    <source>
        <strain evidence="3">NCTC11134</strain>
    </source>
</reference>
<gene>
    <name evidence="2" type="ORF">ERS450000_00200</name>
</gene>
<name>A0A0H5NDA2_NOCFR</name>
<evidence type="ECO:0000313" key="2">
    <source>
        <dbReference type="EMBL" id="CRY73563.1"/>
    </source>
</evidence>
<organism evidence="2 3">
    <name type="scientific">Nocardia farcinica</name>
    <dbReference type="NCBI Taxonomy" id="37329"/>
    <lineage>
        <taxon>Bacteria</taxon>
        <taxon>Bacillati</taxon>
        <taxon>Actinomycetota</taxon>
        <taxon>Actinomycetes</taxon>
        <taxon>Mycobacteriales</taxon>
        <taxon>Nocardiaceae</taxon>
        <taxon>Nocardia</taxon>
    </lineage>
</organism>
<evidence type="ECO:0000256" key="1">
    <source>
        <dbReference type="SAM" id="MobiDB-lite"/>
    </source>
</evidence>
<accession>A0A0H5NDA2</accession>
<sequence>MSDTDPVRQPKNNAEWARRTERRIEQRENPTAQRIGPWVLSASSEGHLIGSHVDGGSAIILRKPASGENDPDAITDSALPSVTATRSAAQSISSSGALVMFDGVAHEIGEWTGGLTTFDTMRVPETGVYDVSATAWFSAGGAYLHAVVLVDGVTRVGGRLYDAQGATTLPVLAMGQLALNAGQAVGLFVVAAGTSRNVGAASVFTTPIPTSLSLSMTSRSE</sequence>
<dbReference type="AlphaFoldDB" id="A0A0H5NDA2"/>
<feature type="region of interest" description="Disordered" evidence="1">
    <location>
        <begin position="1"/>
        <end position="31"/>
    </location>
</feature>
<dbReference type="EMBL" id="LN868938">
    <property type="protein sequence ID" value="CRY73563.1"/>
    <property type="molecule type" value="Genomic_DNA"/>
</dbReference>
<proteinExistence type="predicted"/>